<dbReference type="FunCoup" id="C1KR79">
    <property type="interactions" value="6"/>
</dbReference>
<dbReference type="EMBL" id="FJ858267">
    <property type="protein sequence ID" value="ACO55581.1"/>
    <property type="molecule type" value="Genomic_DNA"/>
</dbReference>
<keyword evidence="12" id="KW-0150">Chloroplast</keyword>
<evidence type="ECO:0000256" key="4">
    <source>
        <dbReference type="ARBA" id="ARBA00022801"/>
    </source>
</evidence>
<comment type="subunit">
    <text evidence="7">Component of the chloroplastic Clp protease core complex.</text>
</comment>
<keyword evidence="3 7" id="KW-0645">Protease</keyword>
<dbReference type="PANTHER" id="PTHR10381">
    <property type="entry name" value="ATP-DEPENDENT CLP PROTEASE PROTEOLYTIC SUBUNIT"/>
    <property type="match status" value="1"/>
</dbReference>
<reference evidence="13" key="1">
    <citation type="journal article" date="2009" name="Science">
        <title>Green evolution and dynamic adaptations revealed by genomes of the marine picoeukaryotes Micromonas.</title>
        <authorList>
            <person name="Worden A.Z."/>
            <person name="Lee J.H."/>
            <person name="Mock T."/>
            <person name="Rouze P."/>
            <person name="Simmons M.P."/>
            <person name="Aerts A.L."/>
            <person name="Allen A.E."/>
            <person name="Cuvelier M.L."/>
            <person name="Derelle E."/>
            <person name="Everett M.V."/>
            <person name="Foulon E."/>
            <person name="Grimwood J."/>
            <person name="Gundlach H."/>
            <person name="Henrissat B."/>
            <person name="Napoli C."/>
            <person name="McDonald S.M."/>
            <person name="Parker M.S."/>
            <person name="Rombauts S."/>
            <person name="Salamov A."/>
            <person name="Von Dassow P."/>
            <person name="Badger J.H."/>
            <person name="Coutinho P.M."/>
            <person name="Demir E."/>
            <person name="Dubchak I."/>
            <person name="Gentemann C."/>
            <person name="Eikrem W."/>
            <person name="Gready J.E."/>
            <person name="John U."/>
            <person name="Lanier W."/>
            <person name="Lindquist E.A."/>
            <person name="Lucas S."/>
            <person name="Mayer K.F."/>
            <person name="Moreau H."/>
            <person name="Not F."/>
            <person name="Otillar R."/>
            <person name="Panaud O."/>
            <person name="Pangilinan J."/>
            <person name="Paulsen I."/>
            <person name="Piegu B."/>
            <person name="Poliakov A."/>
            <person name="Robbens S."/>
            <person name="Schmutz J."/>
            <person name="Toulza E."/>
            <person name="Wyss T."/>
            <person name="Zelensky A."/>
            <person name="Zhou K."/>
            <person name="Armbrust E.V."/>
            <person name="Bhattacharya D."/>
            <person name="Goodenough U.W."/>
            <person name="Van de Peer Y."/>
            <person name="Grigoriev I.V."/>
        </authorList>
    </citation>
    <scope>NUCLEOTIDE SEQUENCE [LARGE SCALE GENOMIC DNA]</scope>
    <source>
        <strain evidence="13">RCC299 / NOUM17</strain>
    </source>
</reference>
<dbReference type="PROSITE" id="PS00381">
    <property type="entry name" value="CLP_PROTEASE_SER"/>
    <property type="match status" value="1"/>
</dbReference>
<dbReference type="GO" id="GO:0004176">
    <property type="term" value="F:ATP-dependent peptidase activity"/>
    <property type="evidence" value="ECO:0007669"/>
    <property type="project" value="InterPro"/>
</dbReference>
<feature type="active site" evidence="7 9">
    <location>
        <position position="126"/>
    </location>
</feature>
<dbReference type="Gene3D" id="3.90.226.10">
    <property type="entry name" value="2-enoyl-CoA Hydratase, Chain A, domain 1"/>
    <property type="match status" value="1"/>
</dbReference>
<evidence type="ECO:0000256" key="1">
    <source>
        <dbReference type="ARBA" id="ARBA00007039"/>
    </source>
</evidence>
<dbReference type="RefSeq" id="YP_002808657.1">
    <property type="nucleotide sequence ID" value="NC_012575.1"/>
</dbReference>
<dbReference type="InterPro" id="IPR029045">
    <property type="entry name" value="ClpP/crotonase-like_dom_sf"/>
</dbReference>
<dbReference type="AlphaFoldDB" id="C1KR79"/>
<keyword evidence="4 7" id="KW-0378">Hydrolase</keyword>
<evidence type="ECO:0000256" key="6">
    <source>
        <dbReference type="ARBA" id="ARBA00034021"/>
    </source>
</evidence>
<dbReference type="GO" id="GO:0051117">
    <property type="term" value="F:ATPase binding"/>
    <property type="evidence" value="ECO:0007669"/>
    <property type="project" value="TreeGrafter"/>
</dbReference>
<dbReference type="InterPro" id="IPR023562">
    <property type="entry name" value="ClpP/TepA"/>
</dbReference>
<accession>C1KR79</accession>
<evidence type="ECO:0000313" key="12">
    <source>
        <dbReference type="EMBL" id="ACO55581.1"/>
    </source>
</evidence>
<dbReference type="Pfam" id="PF00574">
    <property type="entry name" value="CLP_protease"/>
    <property type="match status" value="1"/>
</dbReference>
<comment type="similarity">
    <text evidence="1 7 11">Belongs to the peptidase S14 family.</text>
</comment>
<dbReference type="HAMAP" id="MF_00444">
    <property type="entry name" value="ClpP"/>
    <property type="match status" value="1"/>
</dbReference>
<dbReference type="MEROPS" id="S14.002"/>
<dbReference type="PANTHER" id="PTHR10381:SF15">
    <property type="entry name" value="CHLOROPLASTIC ATP-DEPENDENT CLP PROTEASE PROTEOLYTIC SUBUNIT 1"/>
    <property type="match status" value="1"/>
</dbReference>
<keyword evidence="5 7" id="KW-0720">Serine protease</keyword>
<evidence type="ECO:0000256" key="10">
    <source>
        <dbReference type="RuleBase" id="RU000549"/>
    </source>
</evidence>
<dbReference type="CDD" id="cd07017">
    <property type="entry name" value="S14_ClpP_2"/>
    <property type="match status" value="1"/>
</dbReference>
<evidence type="ECO:0000256" key="5">
    <source>
        <dbReference type="ARBA" id="ARBA00022825"/>
    </source>
</evidence>
<sequence>MPIGVPKVAYRLPGEAVPQWVDLYNRLYRERVLFLGSALDDELANQLNGIMLYLSAEDSQRRLFLYINSPGGSVTAGLSVFDIMNYVDAAVTTIGIGFAASMASFILAGGERGARLALPHCRIMIHQPQGGMEGQASEIVLEKDEIIRLRKLIGRLYVDLTGQSAATIARDLDRDKFLSARDAREYGLVDLVASNDSNKM</sequence>
<dbReference type="GO" id="GO:0009368">
    <property type="term" value="C:endopeptidase Clp complex"/>
    <property type="evidence" value="ECO:0007669"/>
    <property type="project" value="TreeGrafter"/>
</dbReference>
<dbReference type="PROSITE" id="PS00382">
    <property type="entry name" value="CLP_PROTEASE_HIS"/>
    <property type="match status" value="1"/>
</dbReference>
<dbReference type="GO" id="GO:0009570">
    <property type="term" value="C:chloroplast stroma"/>
    <property type="evidence" value="ECO:0007669"/>
    <property type="project" value="UniProtKB-SubCell"/>
</dbReference>
<dbReference type="OrthoDB" id="2017408at2759"/>
<keyword evidence="13" id="KW-1185">Reference proteome</keyword>
<name>C1KR79_MICCC</name>
<dbReference type="PRINTS" id="PR00127">
    <property type="entry name" value="CLPPROTEASEP"/>
</dbReference>
<feature type="active site" evidence="8">
    <location>
        <position position="101"/>
    </location>
</feature>
<dbReference type="EC" id="3.4.21.92" evidence="7 10"/>
<dbReference type="InterPro" id="IPR018215">
    <property type="entry name" value="ClpP_Ser_AS"/>
</dbReference>
<dbReference type="STRING" id="296587.C1KR79"/>
<gene>
    <name evidence="7" type="primary">clpP</name>
</gene>
<protein>
    <recommendedName>
        <fullName evidence="7 11">ATP-dependent Clp protease proteolytic subunit</fullName>
        <ecNumber evidence="7 10">3.4.21.92</ecNumber>
    </recommendedName>
    <alternativeName>
        <fullName evidence="7">Endopeptidase Clp</fullName>
    </alternativeName>
</protein>
<dbReference type="SUPFAM" id="SSF52096">
    <property type="entry name" value="ClpP/crotonase"/>
    <property type="match status" value="1"/>
</dbReference>
<comment type="function">
    <text evidence="7">Cleaves peptides in various proteins in a process that requires ATP hydrolysis. Has a chymotrypsin-like activity. Plays a major role in the degradation of misfolded proteins.</text>
</comment>
<evidence type="ECO:0000256" key="3">
    <source>
        <dbReference type="ARBA" id="ARBA00022670"/>
    </source>
</evidence>
<feature type="active site" description="Nucleophile" evidence="7">
    <location>
        <position position="101"/>
    </location>
</feature>
<dbReference type="GO" id="GO:0006515">
    <property type="term" value="P:protein quality control for misfolded or incompletely synthesized proteins"/>
    <property type="evidence" value="ECO:0007669"/>
    <property type="project" value="TreeGrafter"/>
</dbReference>
<dbReference type="OMA" id="WVDVYNR"/>
<evidence type="ECO:0000256" key="9">
    <source>
        <dbReference type="PROSITE-ProRule" id="PRU10086"/>
    </source>
</evidence>
<dbReference type="InterPro" id="IPR001907">
    <property type="entry name" value="ClpP"/>
</dbReference>
<comment type="catalytic activity">
    <reaction evidence="6 7 9">
        <text>Hydrolysis of proteins to small peptides in the presence of ATP and magnesium. alpha-casein is the usual test substrate. In the absence of ATP, only oligopeptides shorter than five residues are hydrolyzed (such as succinyl-Leu-Tyr-|-NHMec, and Leu-Tyr-Leu-|-Tyr-Trp, in which cleavage of the -Tyr-|-Leu- and -Tyr-|-Trp bonds also occurs).</text>
        <dbReference type="EC" id="3.4.21.92"/>
    </reaction>
</comment>
<evidence type="ECO:0000256" key="2">
    <source>
        <dbReference type="ARBA" id="ARBA00022640"/>
    </source>
</evidence>
<dbReference type="Proteomes" id="UP000002009">
    <property type="component" value="Chloroplast Pltd"/>
</dbReference>
<proteinExistence type="inferred from homology"/>
<comment type="subcellular location">
    <subcellularLocation>
        <location evidence="7">Plastid</location>
        <location evidence="7">Chloroplast stroma</location>
    </subcellularLocation>
</comment>
<dbReference type="GO" id="GO:0004252">
    <property type="term" value="F:serine-type endopeptidase activity"/>
    <property type="evidence" value="ECO:0007669"/>
    <property type="project" value="UniProtKB-UniRule"/>
</dbReference>
<geneLocation type="chloroplast" evidence="12"/>
<dbReference type="InterPro" id="IPR033135">
    <property type="entry name" value="ClpP_His_AS"/>
</dbReference>
<dbReference type="InParanoid" id="C1KR79"/>
<evidence type="ECO:0000256" key="7">
    <source>
        <dbReference type="HAMAP-Rule" id="MF_00444"/>
    </source>
</evidence>
<organism evidence="12 13">
    <name type="scientific">Micromonas commoda (strain RCC299 / NOUM17 / CCMP2709)</name>
    <name type="common">Picoplanktonic green alga</name>
    <dbReference type="NCBI Taxonomy" id="296587"/>
    <lineage>
        <taxon>Eukaryota</taxon>
        <taxon>Viridiplantae</taxon>
        <taxon>Chlorophyta</taxon>
        <taxon>Mamiellophyceae</taxon>
        <taxon>Mamiellales</taxon>
        <taxon>Mamiellaceae</taxon>
        <taxon>Micromonas</taxon>
    </lineage>
</organism>
<evidence type="ECO:0000256" key="8">
    <source>
        <dbReference type="PROSITE-ProRule" id="PRU10085"/>
    </source>
</evidence>
<evidence type="ECO:0000256" key="11">
    <source>
        <dbReference type="RuleBase" id="RU003567"/>
    </source>
</evidence>
<keyword evidence="2 12" id="KW-0934">Plastid</keyword>
<evidence type="ECO:0000313" key="13">
    <source>
        <dbReference type="Proteomes" id="UP000002009"/>
    </source>
</evidence>